<dbReference type="RefSeq" id="WP_093288892.1">
    <property type="nucleotide sequence ID" value="NZ_FOFS01000014.1"/>
</dbReference>
<proteinExistence type="inferred from homology"/>
<evidence type="ECO:0000256" key="4">
    <source>
        <dbReference type="ARBA" id="ARBA00022989"/>
    </source>
</evidence>
<organism evidence="7 8">
    <name type="scientific">Solimonas aquatica</name>
    <dbReference type="NCBI Taxonomy" id="489703"/>
    <lineage>
        <taxon>Bacteria</taxon>
        <taxon>Pseudomonadati</taxon>
        <taxon>Pseudomonadota</taxon>
        <taxon>Gammaproteobacteria</taxon>
        <taxon>Nevskiales</taxon>
        <taxon>Nevskiaceae</taxon>
        <taxon>Solimonas</taxon>
    </lineage>
</organism>
<dbReference type="GO" id="GO:0016020">
    <property type="term" value="C:membrane"/>
    <property type="evidence" value="ECO:0007669"/>
    <property type="project" value="UniProtKB-SubCell"/>
</dbReference>
<dbReference type="Proteomes" id="UP000199233">
    <property type="component" value="Unassembled WGS sequence"/>
</dbReference>
<sequence>MHALLEPELWAALFTLAALEIVLGIDNVIFLSIMANKLPEAQRARARSLGLIGACLTRVLLLLSLAWLARLTQPLFHVGDWPVSGRDLILLGGGLFLLAKSALEIHSSVEGHHEGEASAAAKVAGASFAMVIVQIMILDIVFSLDSVITAVGMTDRLGVMIAAIVIAIGVMMFFAGPIGAFVERHPTIKILALSFLVLIGMALVGEGMHFHVPKGYIYFAMAFSTLVEIINIRMRAKLPPAG</sequence>
<evidence type="ECO:0000256" key="6">
    <source>
        <dbReference type="SAM" id="Phobius"/>
    </source>
</evidence>
<name>A0A1H9KWH2_9GAMM</name>
<protein>
    <submittedName>
        <fullName evidence="7">Membrane protein TerC, possibly involved in tellurium resistance</fullName>
    </submittedName>
</protein>
<dbReference type="Pfam" id="PF03741">
    <property type="entry name" value="TerC"/>
    <property type="match status" value="1"/>
</dbReference>
<feature type="transmembrane region" description="Helical" evidence="6">
    <location>
        <begin position="48"/>
        <end position="68"/>
    </location>
</feature>
<dbReference type="InterPro" id="IPR005496">
    <property type="entry name" value="Integral_membrane_TerC"/>
</dbReference>
<feature type="transmembrane region" description="Helical" evidence="6">
    <location>
        <begin position="88"/>
        <end position="107"/>
    </location>
</feature>
<dbReference type="EMBL" id="FOFS01000014">
    <property type="protein sequence ID" value="SER03510.1"/>
    <property type="molecule type" value="Genomic_DNA"/>
</dbReference>
<feature type="transmembrane region" description="Helical" evidence="6">
    <location>
        <begin position="119"/>
        <end position="137"/>
    </location>
</feature>
<comment type="similarity">
    <text evidence="2">Belongs to the TerC family.</text>
</comment>
<keyword evidence="4 6" id="KW-1133">Transmembrane helix</keyword>
<feature type="transmembrane region" description="Helical" evidence="6">
    <location>
        <begin position="190"/>
        <end position="210"/>
    </location>
</feature>
<feature type="transmembrane region" description="Helical" evidence="6">
    <location>
        <begin position="216"/>
        <end position="234"/>
    </location>
</feature>
<dbReference type="PANTHER" id="PTHR30238:SF4">
    <property type="entry name" value="SLL1022 PROTEIN"/>
    <property type="match status" value="1"/>
</dbReference>
<evidence type="ECO:0000313" key="7">
    <source>
        <dbReference type="EMBL" id="SER03510.1"/>
    </source>
</evidence>
<gene>
    <name evidence="7" type="ORF">SAMN04488038_11472</name>
</gene>
<dbReference type="STRING" id="489703.SAMN04488038_11472"/>
<accession>A0A1H9KWH2</accession>
<dbReference type="OrthoDB" id="9805314at2"/>
<evidence type="ECO:0000256" key="1">
    <source>
        <dbReference type="ARBA" id="ARBA00004141"/>
    </source>
</evidence>
<evidence type="ECO:0000256" key="3">
    <source>
        <dbReference type="ARBA" id="ARBA00022692"/>
    </source>
</evidence>
<dbReference type="AlphaFoldDB" id="A0A1H9KWH2"/>
<comment type="subcellular location">
    <subcellularLocation>
        <location evidence="1">Membrane</location>
        <topology evidence="1">Multi-pass membrane protein</topology>
    </subcellularLocation>
</comment>
<feature type="transmembrane region" description="Helical" evidence="6">
    <location>
        <begin position="12"/>
        <end position="36"/>
    </location>
</feature>
<keyword evidence="5 6" id="KW-0472">Membrane</keyword>
<reference evidence="7 8" key="1">
    <citation type="submission" date="2016-10" db="EMBL/GenBank/DDBJ databases">
        <authorList>
            <person name="de Groot N.N."/>
        </authorList>
    </citation>
    <scope>NUCLEOTIDE SEQUENCE [LARGE SCALE GENOMIC DNA]</scope>
    <source>
        <strain evidence="7 8">DSM 25927</strain>
    </source>
</reference>
<evidence type="ECO:0000256" key="5">
    <source>
        <dbReference type="ARBA" id="ARBA00023136"/>
    </source>
</evidence>
<keyword evidence="8" id="KW-1185">Reference proteome</keyword>
<evidence type="ECO:0000256" key="2">
    <source>
        <dbReference type="ARBA" id="ARBA00007511"/>
    </source>
</evidence>
<evidence type="ECO:0000313" key="8">
    <source>
        <dbReference type="Proteomes" id="UP000199233"/>
    </source>
</evidence>
<feature type="transmembrane region" description="Helical" evidence="6">
    <location>
        <begin position="157"/>
        <end position="178"/>
    </location>
</feature>
<keyword evidence="3 6" id="KW-0812">Transmembrane</keyword>
<dbReference type="PANTHER" id="PTHR30238">
    <property type="entry name" value="MEMBRANE BOUND PREDICTED REDOX MODULATOR"/>
    <property type="match status" value="1"/>
</dbReference>